<dbReference type="RefSeq" id="WP_117298474.1">
    <property type="nucleotide sequence ID" value="NZ_QVQT02000002.1"/>
</dbReference>
<evidence type="ECO:0000256" key="3">
    <source>
        <dbReference type="ARBA" id="ARBA00022452"/>
    </source>
</evidence>
<comment type="caution">
    <text evidence="9">The sequence shown here is derived from an EMBL/GenBank/DDBJ whole genome shotgun (WGS) entry which is preliminary data.</text>
</comment>
<dbReference type="InterPro" id="IPR036942">
    <property type="entry name" value="Beta-barrel_TonB_sf"/>
</dbReference>
<keyword evidence="7" id="KW-0732">Signal</keyword>
<dbReference type="PANTHER" id="PTHR30069:SF46">
    <property type="entry name" value="OAR PROTEIN"/>
    <property type="match status" value="1"/>
</dbReference>
<dbReference type="InterPro" id="IPR039426">
    <property type="entry name" value="TonB-dep_rcpt-like"/>
</dbReference>
<sequence length="1293" mass="139639">MRRSFLHCLMCVLILTGCHSAWGQNARFTGHVTDQQGASIPNAQVQLLNQDTGVKFETRSDVSGAYTIPYLTAGQYQIEIDAPGFKAAVNNVSLGMGQAFVYDVQLAVGSAQSTVNVDAGASSVSQVNTENAEVSGTITGKEVAGIQLNGRNYSQFLALAPGVSNQTGQDEARVGMAGSVSYSINGGRTEYNAFLVDGSETLNVGINKDHTSLIVTPSIDAIQEIKVLTSNYGAQYPSTGDGTSIVTTKSGTDQYHGNLYEFIRNEMFNAKGYFDVTNGAPLYRRNDFGGTIGGPLSIPHLYNARGKTHFFFSEEMRLEKDPYPYRQGVPSLAERAGNFSDVCPAAAPGVEVGFNPANYPDCPRIHGIFNSGLYSTGTFPGNYSIPNRNAAALLNTGIIPEPNATTGCTSSIGSCYNAEVYLPTYWREELFRIDHQVNEKAQIGFRYIHDEWDETTAIPQYGFVTNNFPTIQNRFYGPGLSLVARSTYIFSPSLLNEFIASYTNSYLTLSDVPGRGVDLQRPPELDAPCALNGTGTQECGMGSLFPGNNNAGLNGIPKMPGIAIAGNNAEYGGYGFASDPGYMPWEHSNPTYSFIDNITKTWRKHNFQFGAQWIVFQRNQTNGPIGAATGEPQGVMTFSNVKALFSTGNSFADFLNSNVSSFQQDSTQTKYRQRYQIVEPYVQDDWKITSRLTVNLGLRVSLFGTYYTANHNAYNFVPSAWSAGLAATVTVNPSLGNLVDGLTSKPIPLNAINPSQDLDPRVRNGIVRCGVNGVPASCMDGHLWSPAPRIGFAWDPFGNGKNSIRAGYGIFFEHGTADEANTGSLEGSAPMVLDMTQYNTSFASIGAGANGAPSPYAGTSGPVAFPLNVTAIPTQAVWPYIQQWSFSIERQLPWNMLLTGAYVGGKGTHLTAEEQINQLKPIASGQNPYGPGDPFLTSDCSSTTGLLHNGNPITNAARVNLQAACNVDPNVLREAYPGMGQIFSLQNVATSNYNAFQSVLRRTQGPLFMGVSYTYSHSLDNSSDRSDATFVNSFDLRSNRASSNFDQRHLLHISYIYDLPLRRFLQHLLASIDGDPDSERQANDRPASGYLNSHIGKLLTDHWQLSGLTLYETGTPFSVVNNGSPSGIATQDNAGVANSTGSGSYPDLSGISARSAAPAAGNNSRSIGPLLLNPAAFVAPRGFTFGNAGRNSLNNPSRLNFDMTLVKVFSLREGSNFEFRAEAFNVFNQTQFRIYDSTLGNQANNTVSCYGDYGTHYSAAGGNGTDCLTGSSFLHPIDAHRPRTMQFGLKYAF</sequence>
<keyword evidence="3" id="KW-1134">Transmembrane beta strand</keyword>
<keyword evidence="5" id="KW-0472">Membrane</keyword>
<dbReference type="SUPFAM" id="SSF49464">
    <property type="entry name" value="Carboxypeptidase regulatory domain-like"/>
    <property type="match status" value="1"/>
</dbReference>
<evidence type="ECO:0000256" key="6">
    <source>
        <dbReference type="ARBA" id="ARBA00023237"/>
    </source>
</evidence>
<keyword evidence="9" id="KW-0378">Hydrolase</keyword>
<evidence type="ECO:0000256" key="2">
    <source>
        <dbReference type="ARBA" id="ARBA00022448"/>
    </source>
</evidence>
<feature type="signal peptide" evidence="7">
    <location>
        <begin position="1"/>
        <end position="23"/>
    </location>
</feature>
<dbReference type="GO" id="GO:0009279">
    <property type="term" value="C:cell outer membrane"/>
    <property type="evidence" value="ECO:0007669"/>
    <property type="project" value="UniProtKB-SubCell"/>
</dbReference>
<evidence type="ECO:0000313" key="9">
    <source>
        <dbReference type="EMBL" id="RFU17726.1"/>
    </source>
</evidence>
<keyword evidence="9" id="KW-0121">Carboxypeptidase</keyword>
<dbReference type="InterPro" id="IPR008969">
    <property type="entry name" value="CarboxyPept-like_regulatory"/>
</dbReference>
<organism evidence="9 10">
    <name type="scientific">Paracidobacterium acidisoli</name>
    <dbReference type="NCBI Taxonomy" id="2303751"/>
    <lineage>
        <taxon>Bacteria</taxon>
        <taxon>Pseudomonadati</taxon>
        <taxon>Acidobacteriota</taxon>
        <taxon>Terriglobia</taxon>
        <taxon>Terriglobales</taxon>
        <taxon>Acidobacteriaceae</taxon>
        <taxon>Paracidobacterium</taxon>
    </lineage>
</organism>
<dbReference type="OrthoDB" id="97893at2"/>
<dbReference type="PROSITE" id="PS51257">
    <property type="entry name" value="PROKAR_LIPOPROTEIN"/>
    <property type="match status" value="1"/>
</dbReference>
<dbReference type="SUPFAM" id="SSF56935">
    <property type="entry name" value="Porins"/>
    <property type="match status" value="1"/>
</dbReference>
<feature type="chain" id="PRO_5016571660" evidence="7">
    <location>
        <begin position="24"/>
        <end position="1293"/>
    </location>
</feature>
<dbReference type="Gene3D" id="2.60.40.1120">
    <property type="entry name" value="Carboxypeptidase-like, regulatory domain"/>
    <property type="match status" value="1"/>
</dbReference>
<dbReference type="GO" id="GO:0004180">
    <property type="term" value="F:carboxypeptidase activity"/>
    <property type="evidence" value="ECO:0007669"/>
    <property type="project" value="UniProtKB-KW"/>
</dbReference>
<keyword evidence="6" id="KW-0998">Cell outer membrane</keyword>
<dbReference type="InterPro" id="IPR057601">
    <property type="entry name" value="Oar-like_b-barrel"/>
</dbReference>
<dbReference type="GO" id="GO:0015344">
    <property type="term" value="F:siderophore uptake transmembrane transporter activity"/>
    <property type="evidence" value="ECO:0007669"/>
    <property type="project" value="TreeGrafter"/>
</dbReference>
<evidence type="ECO:0000256" key="1">
    <source>
        <dbReference type="ARBA" id="ARBA00004571"/>
    </source>
</evidence>
<dbReference type="Proteomes" id="UP000264702">
    <property type="component" value="Unassembled WGS sequence"/>
</dbReference>
<accession>A0A372IS42</accession>
<dbReference type="PANTHER" id="PTHR30069">
    <property type="entry name" value="TONB-DEPENDENT OUTER MEMBRANE RECEPTOR"/>
    <property type="match status" value="1"/>
</dbReference>
<evidence type="ECO:0000313" key="10">
    <source>
        <dbReference type="Proteomes" id="UP000264702"/>
    </source>
</evidence>
<gene>
    <name evidence="9" type="ORF">D0Y96_06275</name>
</gene>
<name>A0A372IS42_9BACT</name>
<dbReference type="Pfam" id="PF25183">
    <property type="entry name" value="OMP_b-brl_4"/>
    <property type="match status" value="2"/>
</dbReference>
<evidence type="ECO:0000256" key="7">
    <source>
        <dbReference type="SAM" id="SignalP"/>
    </source>
</evidence>
<dbReference type="Gene3D" id="2.40.170.20">
    <property type="entry name" value="TonB-dependent receptor, beta-barrel domain"/>
    <property type="match status" value="1"/>
</dbReference>
<dbReference type="GO" id="GO:0044718">
    <property type="term" value="P:siderophore transmembrane transport"/>
    <property type="evidence" value="ECO:0007669"/>
    <property type="project" value="TreeGrafter"/>
</dbReference>
<comment type="subcellular location">
    <subcellularLocation>
        <location evidence="1">Cell outer membrane</location>
        <topology evidence="1">Multi-pass membrane protein</topology>
    </subcellularLocation>
</comment>
<dbReference type="EMBL" id="QVQT01000002">
    <property type="protein sequence ID" value="RFU17726.1"/>
    <property type="molecule type" value="Genomic_DNA"/>
</dbReference>
<protein>
    <submittedName>
        <fullName evidence="9">Carboxypeptidase regulatory-like domain-containing protein</fullName>
    </submittedName>
</protein>
<proteinExistence type="predicted"/>
<keyword evidence="2" id="KW-0813">Transport</keyword>
<evidence type="ECO:0000256" key="4">
    <source>
        <dbReference type="ARBA" id="ARBA00022692"/>
    </source>
</evidence>
<dbReference type="Pfam" id="PF13620">
    <property type="entry name" value="CarboxypepD_reg"/>
    <property type="match status" value="1"/>
</dbReference>
<feature type="domain" description="TonB-dependent transporter Oar-like beta-barrel" evidence="8">
    <location>
        <begin position="247"/>
        <end position="1063"/>
    </location>
</feature>
<keyword evidence="4" id="KW-0812">Transmembrane</keyword>
<keyword evidence="10" id="KW-1185">Reference proteome</keyword>
<keyword evidence="9" id="KW-0645">Protease</keyword>
<feature type="domain" description="TonB-dependent transporter Oar-like beta-barrel" evidence="8">
    <location>
        <begin position="1090"/>
        <end position="1244"/>
    </location>
</feature>
<reference evidence="9 10" key="1">
    <citation type="submission" date="2018-08" db="EMBL/GenBank/DDBJ databases">
        <title>Acidipila sp. 4G-K13, an acidobacterium isolated from forest soil.</title>
        <authorList>
            <person name="Gao Z.-H."/>
            <person name="Qiu L.-H."/>
        </authorList>
    </citation>
    <scope>NUCLEOTIDE SEQUENCE [LARGE SCALE GENOMIC DNA]</scope>
    <source>
        <strain evidence="9 10">4G-K13</strain>
    </source>
</reference>
<evidence type="ECO:0000259" key="8">
    <source>
        <dbReference type="Pfam" id="PF25183"/>
    </source>
</evidence>
<evidence type="ECO:0000256" key="5">
    <source>
        <dbReference type="ARBA" id="ARBA00023136"/>
    </source>
</evidence>